<name>A0A7L9J3W0_9MICO</name>
<feature type="compositionally biased region" description="Polar residues" evidence="1">
    <location>
        <begin position="1"/>
        <end position="11"/>
    </location>
</feature>
<evidence type="ECO:0000313" key="2">
    <source>
        <dbReference type="EMBL" id="QOK23989.1"/>
    </source>
</evidence>
<protein>
    <submittedName>
        <fullName evidence="2">Uncharacterized protein</fullName>
    </submittedName>
</protein>
<feature type="region of interest" description="Disordered" evidence="1">
    <location>
        <begin position="1"/>
        <end position="37"/>
    </location>
</feature>
<dbReference type="AlphaFoldDB" id="A0A7L9J3W0"/>
<dbReference type="Proteomes" id="UP000593998">
    <property type="component" value="Chromosome"/>
</dbReference>
<gene>
    <name evidence="2" type="ORF">IGS73_06335</name>
</gene>
<evidence type="ECO:0000256" key="1">
    <source>
        <dbReference type="SAM" id="MobiDB-lite"/>
    </source>
</evidence>
<evidence type="ECO:0000313" key="3">
    <source>
        <dbReference type="Proteomes" id="UP000593998"/>
    </source>
</evidence>
<proteinExistence type="predicted"/>
<dbReference type="EMBL" id="CP062789">
    <property type="protein sequence ID" value="QOK23989.1"/>
    <property type="molecule type" value="Genomic_DNA"/>
</dbReference>
<sequence>MSDLTESTSSGLGAGELADLTRRGLGQWRSGPGAEAEQMEVCDCCGEWIDFEHPRDREMADQWREAMAERARLESLRAGGSGPGWPGPETPPDDAVTGWTGSRTPEWYLDDLL</sequence>
<dbReference type="RefSeq" id="WP_192911865.1">
    <property type="nucleotide sequence ID" value="NZ_CP062789.1"/>
</dbReference>
<accession>A0A7L9J3W0</accession>
<feature type="region of interest" description="Disordered" evidence="1">
    <location>
        <begin position="76"/>
        <end position="104"/>
    </location>
</feature>
<reference evidence="2 3" key="1">
    <citation type="submission" date="2020-10" db="EMBL/GenBank/DDBJ databases">
        <title>Janibacter indicus TT2 genome sequence.</title>
        <authorList>
            <person name="Lee K."/>
            <person name="Ganzorig M."/>
        </authorList>
    </citation>
    <scope>NUCLEOTIDE SEQUENCE [LARGE SCALE GENOMIC DNA]</scope>
    <source>
        <strain evidence="2 3">TT2</strain>
    </source>
</reference>
<organism evidence="2 3">
    <name type="scientific">Janibacter indicus</name>
    <dbReference type="NCBI Taxonomy" id="857417"/>
    <lineage>
        <taxon>Bacteria</taxon>
        <taxon>Bacillati</taxon>
        <taxon>Actinomycetota</taxon>
        <taxon>Actinomycetes</taxon>
        <taxon>Micrococcales</taxon>
        <taxon>Intrasporangiaceae</taxon>
        <taxon>Janibacter</taxon>
    </lineage>
</organism>